<dbReference type="SMART" id="SM00862">
    <property type="entry name" value="Trans_reg_C"/>
    <property type="match status" value="1"/>
</dbReference>
<dbReference type="Pfam" id="PF03704">
    <property type="entry name" value="BTAD"/>
    <property type="match status" value="1"/>
</dbReference>
<dbReference type="EMBL" id="FNFB01000001">
    <property type="protein sequence ID" value="SDJ23545.1"/>
    <property type="molecule type" value="Genomic_DNA"/>
</dbReference>
<feature type="region of interest" description="Disordered" evidence="6">
    <location>
        <begin position="1"/>
        <end position="21"/>
    </location>
</feature>
<dbReference type="PANTHER" id="PTHR35807">
    <property type="entry name" value="TRANSCRIPTIONAL REGULATOR REDD-RELATED"/>
    <property type="match status" value="1"/>
</dbReference>
<dbReference type="Gene3D" id="1.10.10.10">
    <property type="entry name" value="Winged helix-like DNA-binding domain superfamily/Winged helix DNA-binding domain"/>
    <property type="match status" value="1"/>
</dbReference>
<dbReference type="GO" id="GO:0006355">
    <property type="term" value="P:regulation of DNA-templated transcription"/>
    <property type="evidence" value="ECO:0007669"/>
    <property type="project" value="InterPro"/>
</dbReference>
<dbReference type="Proteomes" id="UP000198683">
    <property type="component" value="Unassembled WGS sequence"/>
</dbReference>
<dbReference type="InterPro" id="IPR016032">
    <property type="entry name" value="Sig_transdc_resp-reg_C-effctor"/>
</dbReference>
<feature type="domain" description="OmpR/PhoB-type" evidence="7">
    <location>
        <begin position="25"/>
        <end position="124"/>
    </location>
</feature>
<dbReference type="CDD" id="cd15831">
    <property type="entry name" value="BTAD"/>
    <property type="match status" value="1"/>
</dbReference>
<dbReference type="InterPro" id="IPR011990">
    <property type="entry name" value="TPR-like_helical_dom_sf"/>
</dbReference>
<dbReference type="InterPro" id="IPR001867">
    <property type="entry name" value="OmpR/PhoB-type_DNA-bd"/>
</dbReference>
<evidence type="ECO:0000256" key="3">
    <source>
        <dbReference type="ARBA" id="ARBA00023125"/>
    </source>
</evidence>
<dbReference type="AlphaFoldDB" id="A0A1G8S421"/>
<evidence type="ECO:0000256" key="5">
    <source>
        <dbReference type="PROSITE-ProRule" id="PRU01091"/>
    </source>
</evidence>
<evidence type="ECO:0000256" key="2">
    <source>
        <dbReference type="ARBA" id="ARBA00023015"/>
    </source>
</evidence>
<accession>A0A1G8S421</accession>
<organism evidence="8 9">
    <name type="scientific">Nonomuraea maritima</name>
    <dbReference type="NCBI Taxonomy" id="683260"/>
    <lineage>
        <taxon>Bacteria</taxon>
        <taxon>Bacillati</taxon>
        <taxon>Actinomycetota</taxon>
        <taxon>Actinomycetes</taxon>
        <taxon>Streptosporangiales</taxon>
        <taxon>Streptosporangiaceae</taxon>
        <taxon>Nonomuraea</taxon>
    </lineage>
</organism>
<name>A0A1G8S421_9ACTN</name>
<dbReference type="InterPro" id="IPR051677">
    <property type="entry name" value="AfsR-DnrI-RedD_regulator"/>
</dbReference>
<keyword evidence="2" id="KW-0805">Transcription regulation</keyword>
<feature type="compositionally biased region" description="Basic and acidic residues" evidence="6">
    <location>
        <begin position="1"/>
        <end position="16"/>
    </location>
</feature>
<keyword evidence="3 5" id="KW-0238">DNA-binding</keyword>
<dbReference type="Gene3D" id="1.25.40.10">
    <property type="entry name" value="Tetratricopeptide repeat domain"/>
    <property type="match status" value="1"/>
</dbReference>
<dbReference type="SUPFAM" id="SSF46894">
    <property type="entry name" value="C-terminal effector domain of the bipartite response regulators"/>
    <property type="match status" value="1"/>
</dbReference>
<feature type="DNA-binding region" description="OmpR/PhoB-type" evidence="5">
    <location>
        <begin position="25"/>
        <end position="124"/>
    </location>
</feature>
<dbReference type="GO" id="GO:0003677">
    <property type="term" value="F:DNA binding"/>
    <property type="evidence" value="ECO:0007669"/>
    <property type="project" value="UniProtKB-UniRule"/>
</dbReference>
<gene>
    <name evidence="8" type="ORF">SAMN05421874_101151</name>
</gene>
<evidence type="ECO:0000256" key="4">
    <source>
        <dbReference type="ARBA" id="ARBA00023163"/>
    </source>
</evidence>
<dbReference type="GO" id="GO:0000160">
    <property type="term" value="P:phosphorelay signal transduction system"/>
    <property type="evidence" value="ECO:0007669"/>
    <property type="project" value="InterPro"/>
</dbReference>
<sequence length="646" mass="68980">MVPDEPDRLATDRDSDTTPPLIMDGQVPLSLNTVFSLLGPVRLRKGSVELSAGQPRQCAVATSLLLRGGTPASMSALVDDVWGDDPPSSALGSIRTYVYRLRRTLHSVDAGHIRLSEGGYSLHVDPDALDVNRFEGILARARAAQVAGDPARGSAYYAEGLALWRGAALAGVPGPYADVQRTRLEELRLASIEGRLTCDLERGLYADTAADLTALVAEHPLRERFSELLMIALYGSGRQAEALGVYHTISHALRENLGVSPSTELRKAHELILREELTLPRPRVALSPSAPLDQLPAELPHFVGRDAEFERVRQLVDSDDRTSSALTVVVGGMAGGGKTAFAIRLAHRLADRFPDGQLFADLHGFGPGQAREPADVLADFLRALGVAADQIPAGAPGRAVMFRGILAERRIAVVLDNVGSSEQARDLLPGKGGSMAIVTSRHELPGLLVTHQATPITLGPLSTQESKRFLAGLFGARAAAEPSAIADIAGLCEGLPLALSVVGARASYRPTTPVAYLAADIRSRRRPLDAFACEDDHSLDVRAALSWSVRTLSPDCARFLYALSGRPGDDLTAENVAAMLRWPVSTVEAALSRLVRVHLLRESEPGHYAMSGLVRAYAAELFQPEAAPSQADGLSHPVLERHGTAS</sequence>
<protein>
    <submittedName>
        <fullName evidence="8">DNA-binding transcriptional activator of the SARP family</fullName>
    </submittedName>
</protein>
<evidence type="ECO:0000313" key="9">
    <source>
        <dbReference type="Proteomes" id="UP000198683"/>
    </source>
</evidence>
<evidence type="ECO:0000313" key="8">
    <source>
        <dbReference type="EMBL" id="SDJ23545.1"/>
    </source>
</evidence>
<evidence type="ECO:0000256" key="6">
    <source>
        <dbReference type="SAM" id="MobiDB-lite"/>
    </source>
</evidence>
<dbReference type="PROSITE" id="PS51755">
    <property type="entry name" value="OMPR_PHOB"/>
    <property type="match status" value="1"/>
</dbReference>
<dbReference type="Gene3D" id="3.40.50.300">
    <property type="entry name" value="P-loop containing nucleotide triphosphate hydrolases"/>
    <property type="match status" value="1"/>
</dbReference>
<dbReference type="SUPFAM" id="SSF48452">
    <property type="entry name" value="TPR-like"/>
    <property type="match status" value="1"/>
</dbReference>
<dbReference type="InterPro" id="IPR005158">
    <property type="entry name" value="BTAD"/>
</dbReference>
<dbReference type="SMART" id="SM01043">
    <property type="entry name" value="BTAD"/>
    <property type="match status" value="1"/>
</dbReference>
<reference evidence="8 9" key="1">
    <citation type="submission" date="2016-10" db="EMBL/GenBank/DDBJ databases">
        <authorList>
            <person name="de Groot N.N."/>
        </authorList>
    </citation>
    <scope>NUCLEOTIDE SEQUENCE [LARGE SCALE GENOMIC DNA]</scope>
    <source>
        <strain evidence="8 9">CGMCC 4.5681</strain>
    </source>
</reference>
<evidence type="ECO:0000259" key="7">
    <source>
        <dbReference type="PROSITE" id="PS51755"/>
    </source>
</evidence>
<dbReference type="PANTHER" id="PTHR35807:SF1">
    <property type="entry name" value="TRANSCRIPTIONAL REGULATOR REDD"/>
    <property type="match status" value="1"/>
</dbReference>
<proteinExistence type="inferred from homology"/>
<dbReference type="STRING" id="683260.SAMN05421874_101151"/>
<dbReference type="GO" id="GO:0043531">
    <property type="term" value="F:ADP binding"/>
    <property type="evidence" value="ECO:0007669"/>
    <property type="project" value="InterPro"/>
</dbReference>
<dbReference type="InterPro" id="IPR036388">
    <property type="entry name" value="WH-like_DNA-bd_sf"/>
</dbReference>
<dbReference type="SUPFAM" id="SSF52540">
    <property type="entry name" value="P-loop containing nucleoside triphosphate hydrolases"/>
    <property type="match status" value="1"/>
</dbReference>
<dbReference type="PRINTS" id="PR00364">
    <property type="entry name" value="DISEASERSIST"/>
</dbReference>
<keyword evidence="4" id="KW-0804">Transcription</keyword>
<keyword evidence="9" id="KW-1185">Reference proteome</keyword>
<evidence type="ECO:0000256" key="1">
    <source>
        <dbReference type="ARBA" id="ARBA00005820"/>
    </source>
</evidence>
<comment type="similarity">
    <text evidence="1">Belongs to the AfsR/DnrI/RedD regulatory family.</text>
</comment>
<dbReference type="InterPro" id="IPR027417">
    <property type="entry name" value="P-loop_NTPase"/>
</dbReference>